<organism evidence="1 2">
    <name type="scientific">Neisseria shayeganii 871</name>
    <dbReference type="NCBI Taxonomy" id="1032488"/>
    <lineage>
        <taxon>Bacteria</taxon>
        <taxon>Pseudomonadati</taxon>
        <taxon>Pseudomonadota</taxon>
        <taxon>Betaproteobacteria</taxon>
        <taxon>Neisseriales</taxon>
        <taxon>Neisseriaceae</taxon>
        <taxon>Neisseria</taxon>
    </lineage>
</organism>
<dbReference type="EMBL" id="AGAY01000061">
    <property type="protein sequence ID" value="EGY52065.1"/>
    <property type="molecule type" value="Genomic_DNA"/>
</dbReference>
<dbReference type="AlphaFoldDB" id="G4CJL4"/>
<evidence type="ECO:0000313" key="1">
    <source>
        <dbReference type="EMBL" id="EGY52065.1"/>
    </source>
</evidence>
<protein>
    <submittedName>
        <fullName evidence="1">Uncharacterized protein</fullName>
    </submittedName>
</protein>
<keyword evidence="2" id="KW-1185">Reference proteome</keyword>
<dbReference type="HOGENOM" id="CLU_140282_0_0_4"/>
<evidence type="ECO:0000313" key="2">
    <source>
        <dbReference type="Proteomes" id="UP000003019"/>
    </source>
</evidence>
<gene>
    <name evidence="1" type="ORF">HMPREF9371_1804</name>
</gene>
<comment type="caution">
    <text evidence="1">The sequence shown here is derived from an EMBL/GenBank/DDBJ whole genome shotgun (WGS) entry which is preliminary data.</text>
</comment>
<proteinExistence type="predicted"/>
<sequence>MARLAGGRRIDYNESAAIRQHLHSKKENMMKKTTVFGLMLLMAAPAAFARDDWLPQAQQMNREIVAKEDRNARQVKMVSGHLGQARAANHQVQLQAGKYYSFFADCDLKCSDIDLKLSRSNGEMIKLDEEPDDSPMFGWRADRTGTYTLTVGMATCEANRCAYSGQVFQGTKDVF</sequence>
<dbReference type="STRING" id="1032488.HMPREF9371_1804"/>
<reference evidence="1 2" key="1">
    <citation type="submission" date="2011-05" db="EMBL/GenBank/DDBJ databases">
        <authorList>
            <person name="Muzny D."/>
            <person name="Qin X."/>
            <person name="Deng J."/>
            <person name="Jiang H."/>
            <person name="Liu Y."/>
            <person name="Qu J."/>
            <person name="Song X.-Z."/>
            <person name="Zhang L."/>
            <person name="Thornton R."/>
            <person name="Coyle M."/>
            <person name="Francisco L."/>
            <person name="Jackson L."/>
            <person name="Javaid M."/>
            <person name="Korchina V."/>
            <person name="Kovar C."/>
            <person name="Mata R."/>
            <person name="Mathew T."/>
            <person name="Ngo R."/>
            <person name="Nguyen L."/>
            <person name="Nguyen N."/>
            <person name="Okwuonu G."/>
            <person name="Ongeri F."/>
            <person name="Pham C."/>
            <person name="Simmons D."/>
            <person name="Wilczek-Boney K."/>
            <person name="Hale W."/>
            <person name="Jakkamsetti A."/>
            <person name="Pham P."/>
            <person name="Ruth R."/>
            <person name="San Lucas F."/>
            <person name="Warren J."/>
            <person name="Zhang J."/>
            <person name="Zhao Z."/>
            <person name="Zhou C."/>
            <person name="Zhu D."/>
            <person name="Lee S."/>
            <person name="Bess C."/>
            <person name="Blankenburg K."/>
            <person name="Forbes L."/>
            <person name="Fu Q."/>
            <person name="Gubbala S."/>
            <person name="Hirani K."/>
            <person name="Jayaseelan J.C."/>
            <person name="Lara F."/>
            <person name="Munidasa M."/>
            <person name="Palculict T."/>
            <person name="Patil S."/>
            <person name="Pu L.-L."/>
            <person name="Saada N."/>
            <person name="Tang L."/>
            <person name="Weissenberger G."/>
            <person name="Zhu Y."/>
            <person name="Hemphill L."/>
            <person name="Shang Y."/>
            <person name="Youmans B."/>
            <person name="Ayvaz T."/>
            <person name="Ross M."/>
            <person name="Santibanez J."/>
            <person name="Aqrawi P."/>
            <person name="Gross S."/>
            <person name="Joshi V."/>
            <person name="Fowler G."/>
            <person name="Nazareth L."/>
            <person name="Reid J."/>
            <person name="Worley K."/>
            <person name="Petrosino J."/>
            <person name="Highlander S."/>
            <person name="Gibbs R."/>
        </authorList>
    </citation>
    <scope>NUCLEOTIDE SEQUENCE [LARGE SCALE GENOMIC DNA]</scope>
    <source>
        <strain evidence="1 2">871</strain>
    </source>
</reference>
<dbReference type="Proteomes" id="UP000003019">
    <property type="component" value="Unassembled WGS sequence"/>
</dbReference>
<dbReference type="PATRIC" id="fig|1032488.3.peg.1711"/>
<accession>G4CJL4</accession>
<name>G4CJL4_9NEIS</name>